<comment type="similarity">
    <text evidence="3">Belongs to the peptidase M1 family.</text>
</comment>
<evidence type="ECO:0000256" key="8">
    <source>
        <dbReference type="ARBA" id="ARBA00022801"/>
    </source>
</evidence>
<keyword evidence="9" id="KW-0862">Zinc</keyword>
<evidence type="ECO:0000256" key="7">
    <source>
        <dbReference type="ARBA" id="ARBA00022723"/>
    </source>
</evidence>
<comment type="caution">
    <text evidence="16">The sequence shown here is derived from an EMBL/GenBank/DDBJ whole genome shotgun (WGS) entry which is preliminary data.</text>
</comment>
<dbReference type="InterPro" id="IPR042097">
    <property type="entry name" value="Aminopeptidase_N-like_N_sf"/>
</dbReference>
<evidence type="ECO:0000313" key="17">
    <source>
        <dbReference type="Proteomes" id="UP000634660"/>
    </source>
</evidence>
<evidence type="ECO:0000256" key="1">
    <source>
        <dbReference type="ARBA" id="ARBA00000098"/>
    </source>
</evidence>
<keyword evidence="8" id="KW-0378">Hydrolase</keyword>
<evidence type="ECO:0000259" key="14">
    <source>
        <dbReference type="Pfam" id="PF01433"/>
    </source>
</evidence>
<protein>
    <recommendedName>
        <fullName evidence="5">Aminopeptidase N</fullName>
        <ecNumber evidence="4">3.4.11.2</ecNumber>
    </recommendedName>
    <alternativeName>
        <fullName evidence="11">Alanine aminopeptidase</fullName>
    </alternativeName>
    <alternativeName>
        <fullName evidence="12">Lysyl aminopeptidase</fullName>
    </alternativeName>
</protein>
<evidence type="ECO:0000256" key="12">
    <source>
        <dbReference type="ARBA" id="ARBA00031533"/>
    </source>
</evidence>
<evidence type="ECO:0000256" key="9">
    <source>
        <dbReference type="ARBA" id="ARBA00022833"/>
    </source>
</evidence>
<dbReference type="EMBL" id="BMVX01000007">
    <property type="protein sequence ID" value="GGZ63706.1"/>
    <property type="molecule type" value="Genomic_DNA"/>
</dbReference>
<dbReference type="AlphaFoldDB" id="A0A918QNN5"/>
<keyword evidence="6" id="KW-0645">Protease</keyword>
<dbReference type="GO" id="GO:0008270">
    <property type="term" value="F:zinc ion binding"/>
    <property type="evidence" value="ECO:0007669"/>
    <property type="project" value="InterPro"/>
</dbReference>
<evidence type="ECO:0000256" key="4">
    <source>
        <dbReference type="ARBA" id="ARBA00012564"/>
    </source>
</evidence>
<name>A0A918QNN5_9ACTN</name>
<dbReference type="InterPro" id="IPR050344">
    <property type="entry name" value="Peptidase_M1_aminopeptidases"/>
</dbReference>
<evidence type="ECO:0000256" key="10">
    <source>
        <dbReference type="ARBA" id="ARBA00023049"/>
    </source>
</evidence>
<dbReference type="InterPro" id="IPR045357">
    <property type="entry name" value="Aminopeptidase_N-like_N"/>
</dbReference>
<proteinExistence type="inferred from homology"/>
<evidence type="ECO:0000256" key="3">
    <source>
        <dbReference type="ARBA" id="ARBA00010136"/>
    </source>
</evidence>
<evidence type="ECO:0000313" key="16">
    <source>
        <dbReference type="EMBL" id="GGZ63706.1"/>
    </source>
</evidence>
<evidence type="ECO:0000256" key="13">
    <source>
        <dbReference type="SAM" id="MobiDB-lite"/>
    </source>
</evidence>
<keyword evidence="7" id="KW-0479">Metal-binding</keyword>
<dbReference type="PANTHER" id="PTHR11533:SF297">
    <property type="entry name" value="AMINOPEPTIDASE N"/>
    <property type="match status" value="1"/>
</dbReference>
<dbReference type="Gene3D" id="2.60.40.1730">
    <property type="entry name" value="tricorn interacting facor f3 domain"/>
    <property type="match status" value="1"/>
</dbReference>
<feature type="region of interest" description="Disordered" evidence="13">
    <location>
        <begin position="488"/>
        <end position="537"/>
    </location>
</feature>
<dbReference type="PRINTS" id="PR00756">
    <property type="entry name" value="ALADIPTASE"/>
</dbReference>
<evidence type="ECO:0000256" key="2">
    <source>
        <dbReference type="ARBA" id="ARBA00001947"/>
    </source>
</evidence>
<dbReference type="PANTHER" id="PTHR11533">
    <property type="entry name" value="PROTEASE M1 ZINC METALLOPROTEASE"/>
    <property type="match status" value="1"/>
</dbReference>
<evidence type="ECO:0000259" key="15">
    <source>
        <dbReference type="Pfam" id="PF17900"/>
    </source>
</evidence>
<dbReference type="EC" id="3.4.11.2" evidence="4"/>
<evidence type="ECO:0000256" key="6">
    <source>
        <dbReference type="ARBA" id="ARBA00022670"/>
    </source>
</evidence>
<dbReference type="InterPro" id="IPR001930">
    <property type="entry name" value="Peptidase_M1"/>
</dbReference>
<gene>
    <name evidence="16" type="ORF">GCM10010371_24220</name>
</gene>
<dbReference type="Pfam" id="PF17900">
    <property type="entry name" value="Peptidase_M1_N"/>
    <property type="match status" value="1"/>
</dbReference>
<sequence>MNTVERRDPEHHLLPYHLEPYVHRKVIAPSVLAASLLLVIPASAASSGPGAPGIGDPYYPASGNGGYDVSHYDLRLQYQPKTDLLEGTATLLATTKQDLSRFNLDFGLKVSEILVNGAKARFATSGTQELEVTPAKPLARNTPVTVVVKYAGKPSEFKVDGWSAWQRTPDGGVAAQEPDSAVWWFPSNDHPTDKATFDVSVNVPDGTQAISNGVLQSQTSRLGWTRYNWRSNKPQATYLATLAVGKFDITTDRTASGLPIVNAYSKDLGDNAGAARASVERTGEVAEWLEGVFGPYPFNALGGYVPNVTAGFALETQTRPFYGPRQFQNGANVSVVVHELAHQWYGDSVSVEGWKDIWINEGFARYSQWLWSEKEGEGTAQELADWTYATRPAEDPFWQVKPGDPGPENQFHGAVYDRGALAVQALRNEVGDERFFQILKGWPTERAYGNAKVGDFVRYAEKVSRKPLAQLFETWLYTPGKPDASALNPAAAKAAGQAGPSASAQSPSARSAAPAKPVEPKSWKKIAETNTVHDHGH</sequence>
<dbReference type="CDD" id="cd09603">
    <property type="entry name" value="M1_APN_like"/>
    <property type="match status" value="1"/>
</dbReference>
<dbReference type="SUPFAM" id="SSF55486">
    <property type="entry name" value="Metalloproteases ('zincins'), catalytic domain"/>
    <property type="match status" value="1"/>
</dbReference>
<dbReference type="SUPFAM" id="SSF63737">
    <property type="entry name" value="Leukotriene A4 hydrolase N-terminal domain"/>
    <property type="match status" value="1"/>
</dbReference>
<dbReference type="Pfam" id="PF01433">
    <property type="entry name" value="Peptidase_M1"/>
    <property type="match status" value="1"/>
</dbReference>
<dbReference type="GO" id="GO:0008237">
    <property type="term" value="F:metallopeptidase activity"/>
    <property type="evidence" value="ECO:0007669"/>
    <property type="project" value="UniProtKB-KW"/>
</dbReference>
<accession>A0A918QNN5</accession>
<comment type="catalytic activity">
    <reaction evidence="1">
        <text>Release of an N-terminal amino acid, Xaa-|-Yaa- from a peptide, amide or arylamide. Xaa is preferably Ala, but may be most amino acids including Pro (slow action). When a terminal hydrophobic residue is followed by a prolyl residue, the two may be released as an intact Xaa-Pro dipeptide.</text>
        <dbReference type="EC" id="3.4.11.2"/>
    </reaction>
</comment>
<comment type="cofactor">
    <cofactor evidence="2">
        <name>Zn(2+)</name>
        <dbReference type="ChEBI" id="CHEBI:29105"/>
    </cofactor>
</comment>
<dbReference type="GO" id="GO:0006508">
    <property type="term" value="P:proteolysis"/>
    <property type="evidence" value="ECO:0007669"/>
    <property type="project" value="UniProtKB-KW"/>
</dbReference>
<dbReference type="InterPro" id="IPR014782">
    <property type="entry name" value="Peptidase_M1_dom"/>
</dbReference>
<reference evidence="16" key="1">
    <citation type="journal article" date="2014" name="Int. J. Syst. Evol. Microbiol.">
        <title>Complete genome sequence of Corynebacterium casei LMG S-19264T (=DSM 44701T), isolated from a smear-ripened cheese.</title>
        <authorList>
            <consortium name="US DOE Joint Genome Institute (JGI-PGF)"/>
            <person name="Walter F."/>
            <person name="Albersmeier A."/>
            <person name="Kalinowski J."/>
            <person name="Ruckert C."/>
        </authorList>
    </citation>
    <scope>NUCLEOTIDE SEQUENCE</scope>
    <source>
        <strain evidence="16">JCM 4834</strain>
    </source>
</reference>
<organism evidence="16 17">
    <name type="scientific">Streptomyces subrutilus</name>
    <dbReference type="NCBI Taxonomy" id="36818"/>
    <lineage>
        <taxon>Bacteria</taxon>
        <taxon>Bacillati</taxon>
        <taxon>Actinomycetota</taxon>
        <taxon>Actinomycetes</taxon>
        <taxon>Kitasatosporales</taxon>
        <taxon>Streptomycetaceae</taxon>
        <taxon>Streptomyces</taxon>
    </lineage>
</organism>
<feature type="domain" description="Peptidase M1 membrane alanine aminopeptidase" evidence="14">
    <location>
        <begin position="331"/>
        <end position="475"/>
    </location>
</feature>
<feature type="compositionally biased region" description="Basic and acidic residues" evidence="13">
    <location>
        <begin position="518"/>
        <end position="537"/>
    </location>
</feature>
<evidence type="ECO:0000256" key="5">
    <source>
        <dbReference type="ARBA" id="ARBA00015611"/>
    </source>
</evidence>
<keyword evidence="10" id="KW-0482">Metalloprotease</keyword>
<dbReference type="GO" id="GO:0016285">
    <property type="term" value="F:alanyl aminopeptidase activity"/>
    <property type="evidence" value="ECO:0007669"/>
    <property type="project" value="UniProtKB-EC"/>
</dbReference>
<evidence type="ECO:0000256" key="11">
    <source>
        <dbReference type="ARBA" id="ARBA00029811"/>
    </source>
</evidence>
<feature type="domain" description="Aminopeptidase N-like N-terminal" evidence="15">
    <location>
        <begin position="70"/>
        <end position="239"/>
    </location>
</feature>
<dbReference type="Proteomes" id="UP000634660">
    <property type="component" value="Unassembled WGS sequence"/>
</dbReference>
<feature type="compositionally biased region" description="Low complexity" evidence="13">
    <location>
        <begin position="488"/>
        <end position="516"/>
    </location>
</feature>
<dbReference type="Gene3D" id="1.10.390.10">
    <property type="entry name" value="Neutral Protease Domain 2"/>
    <property type="match status" value="1"/>
</dbReference>
<dbReference type="InterPro" id="IPR027268">
    <property type="entry name" value="Peptidase_M4/M1_CTD_sf"/>
</dbReference>
<reference evidence="16" key="2">
    <citation type="submission" date="2020-09" db="EMBL/GenBank/DDBJ databases">
        <authorList>
            <person name="Sun Q."/>
            <person name="Ohkuma M."/>
        </authorList>
    </citation>
    <scope>NUCLEOTIDE SEQUENCE</scope>
    <source>
        <strain evidence="16">JCM 4834</strain>
    </source>
</reference>